<dbReference type="SUPFAM" id="SSF52540">
    <property type="entry name" value="P-loop containing nucleoside triphosphate hydrolases"/>
    <property type="match status" value="1"/>
</dbReference>
<accession>A0A9P4WVV2</accession>
<dbReference type="EMBL" id="SWKV01000014">
    <property type="protein sequence ID" value="KAF3042888.1"/>
    <property type="molecule type" value="Genomic_DNA"/>
</dbReference>
<feature type="compositionally biased region" description="Basic and acidic residues" evidence="1">
    <location>
        <begin position="83"/>
        <end position="93"/>
    </location>
</feature>
<dbReference type="Proteomes" id="UP000758155">
    <property type="component" value="Unassembled WGS sequence"/>
</dbReference>
<dbReference type="GO" id="GO:0016887">
    <property type="term" value="F:ATP hydrolysis activity"/>
    <property type="evidence" value="ECO:0007669"/>
    <property type="project" value="InterPro"/>
</dbReference>
<feature type="region of interest" description="Disordered" evidence="1">
    <location>
        <begin position="574"/>
        <end position="595"/>
    </location>
</feature>
<feature type="domain" description="AAA+ ATPase" evidence="2">
    <location>
        <begin position="634"/>
        <end position="847"/>
    </location>
</feature>
<feature type="compositionally biased region" description="Basic residues" evidence="1">
    <location>
        <begin position="255"/>
        <end position="265"/>
    </location>
</feature>
<dbReference type="OrthoDB" id="9996895at2759"/>
<feature type="region of interest" description="Disordered" evidence="1">
    <location>
        <begin position="311"/>
        <end position="368"/>
    </location>
</feature>
<dbReference type="GO" id="GO:0005634">
    <property type="term" value="C:nucleus"/>
    <property type="evidence" value="ECO:0007669"/>
    <property type="project" value="TreeGrafter"/>
</dbReference>
<evidence type="ECO:0000313" key="3">
    <source>
        <dbReference type="EMBL" id="KAF3042888.1"/>
    </source>
</evidence>
<feature type="compositionally biased region" description="Acidic residues" evidence="1">
    <location>
        <begin position="35"/>
        <end position="46"/>
    </location>
</feature>
<feature type="compositionally biased region" description="Pro residues" evidence="1">
    <location>
        <begin position="311"/>
        <end position="321"/>
    </location>
</feature>
<dbReference type="InterPro" id="IPR003959">
    <property type="entry name" value="ATPase_AAA_core"/>
</dbReference>
<dbReference type="SMART" id="SM00382">
    <property type="entry name" value="AAA"/>
    <property type="match status" value="1"/>
</dbReference>
<protein>
    <recommendedName>
        <fullName evidence="2">AAA+ ATPase domain-containing protein</fullName>
    </recommendedName>
</protein>
<evidence type="ECO:0000259" key="2">
    <source>
        <dbReference type="SMART" id="SM00382"/>
    </source>
</evidence>
<feature type="region of interest" description="Disordered" evidence="1">
    <location>
        <begin position="164"/>
        <end position="270"/>
    </location>
</feature>
<feature type="region of interest" description="Disordered" evidence="1">
    <location>
        <begin position="1"/>
        <end position="135"/>
    </location>
</feature>
<reference evidence="3" key="1">
    <citation type="submission" date="2019-04" db="EMBL/GenBank/DDBJ databases">
        <title>Sequencing of skin fungus with MAO and IRED activity.</title>
        <authorList>
            <person name="Marsaioli A.J."/>
            <person name="Bonatto J.M.C."/>
            <person name="Reis Junior O."/>
        </authorList>
    </citation>
    <scope>NUCLEOTIDE SEQUENCE</scope>
    <source>
        <strain evidence="3">28M1</strain>
    </source>
</reference>
<feature type="compositionally biased region" description="Basic residues" evidence="1">
    <location>
        <begin position="55"/>
        <end position="67"/>
    </location>
</feature>
<feature type="compositionally biased region" description="Polar residues" evidence="1">
    <location>
        <begin position="1258"/>
        <end position="1271"/>
    </location>
</feature>
<evidence type="ECO:0000256" key="1">
    <source>
        <dbReference type="SAM" id="MobiDB-lite"/>
    </source>
</evidence>
<sequence length="1287" mass="141339">MHLEEPKNVHPFFSKPAKAQPQEIAADDAATNNDDAYDDDNDDDCGVQDTGPKASKPRKKRTRKAAHAKNQPSLDSFARRPAQSREADVKADDVAEPTLEEDLNLDRRKRRKTASPKPTDTLDADHTTAGPTPDLFQQLQAEAGGTQEVIDDIMVDALVANTPKGELFKSSPPVTEDSEGAVPEPSLPQAAVSQSRSVTPPIAGESATETGNENAPPETLGNAKVTPKKQIKITKTGKLVSSPPKKPDPPASITPKRRGRPRKAAKNTNLSSTITVIRYGLDEASRVAFGQKIDTILNGGKASAKHVSIVPPKPAGPPRPAHPFFTGKAGQKKTEATPKAETERRPVTPKKSACTPGKLRAERRKEQDDEDILAFGMSKASRVTKQSGLHDPLWPSKEAAHVRNIDPDGNNGSLSQPLTGSLALRPAKLKHSANTLPLDEEIITRLADQLSKDMVMRPNSTDLEFAPPEDVRLPTRMLTTGIDIQHKVRAQIRAPIETLAQRLYAKTHPAITSLYDEIEHTLTPFDEGRCEPQAWAQKYRPLRADRVLQPGKEASALKDWLESLTVLSVGAAQDPSKTSASLGTKKPPRKKRKTTADDFIVFSDEEDEDEEMIYLDPSAGTAHPSIRRSRWTRNKNVVLLSGPHGCGKSATVYAVAKELDFEVFELHSGVRRSGKDIQDKVGDMTANHLVNHQRGDVPVKSKHAVVPADNDTDNERDKAFQKDLDSGRQGTMTSFFMAKPAAKANPKSKPNVQAVVKSPTKTRTIPAAQAMLPIAGVSRKSQKQSLILIEEADVLFEEDQNFWAQIIKLAAQSKRPIVITCNEELHIPTQALPMAAILRLVPPPLDLATDYLVTLAGREGHVLQRQAINDLYESKSHDLRACITELNFWCQMSVGDKKGGLEWMYQRWPPGKDVNANGRLLRVASEGTYQAGMGWLSHNVFESKSNVVFEKEEELLKEVWSDWGISPSSWNSDHQPHNDSDSITTKRSRLEELDLLVTFADALSASDVYARIDLPSYEIIHHQQLDPTLPSMTDKERLSYTTDAPLLQVDPLIDFLGLDTALSTTTHLLTSRLSPDLSHSRVRVASQAPSTSLEQSYAQTILSHKPGRASSPSLSRSAFSCLDILATPSSPFNTYPDPDTRSSYNLVASSVDRTLRIITTDIAPYVRSIVACELVLESQRIMLGNLLSEGGRSRRARTTKASRTAMEGGERQLKRRERWFHRDLSFELVMRTAGSGWAGMGWKGEGEGEESSVAGSVTETQRSESLAGTQKSTEDLSGEMMVDVDAE</sequence>
<dbReference type="Gene3D" id="3.40.50.300">
    <property type="entry name" value="P-loop containing nucleotide triphosphate hydrolases"/>
    <property type="match status" value="1"/>
</dbReference>
<evidence type="ECO:0000313" key="4">
    <source>
        <dbReference type="Proteomes" id="UP000758155"/>
    </source>
</evidence>
<dbReference type="InterPro" id="IPR003593">
    <property type="entry name" value="AAA+_ATPase"/>
</dbReference>
<keyword evidence="4" id="KW-1185">Reference proteome</keyword>
<dbReference type="PANTHER" id="PTHR23389:SF21">
    <property type="entry name" value="ATPASE FAMILY AAA DOMAIN-CONTAINING PROTEIN 5"/>
    <property type="match status" value="1"/>
</dbReference>
<feature type="compositionally biased region" description="Basic and acidic residues" evidence="1">
    <location>
        <begin position="332"/>
        <end position="346"/>
    </location>
</feature>
<feature type="compositionally biased region" description="Acidic residues" evidence="1">
    <location>
        <begin position="94"/>
        <end position="103"/>
    </location>
</feature>
<gene>
    <name evidence="3" type="ORF">E8E12_004150</name>
</gene>
<comment type="caution">
    <text evidence="3">The sequence shown here is derived from an EMBL/GenBank/DDBJ whole genome shotgun (WGS) entry which is preliminary data.</text>
</comment>
<feature type="region of interest" description="Disordered" evidence="1">
    <location>
        <begin position="1240"/>
        <end position="1287"/>
    </location>
</feature>
<dbReference type="PANTHER" id="PTHR23389">
    <property type="entry name" value="CHROMOSOME TRANSMISSION FIDELITY FACTOR 18"/>
    <property type="match status" value="1"/>
</dbReference>
<dbReference type="Pfam" id="PF00004">
    <property type="entry name" value="AAA"/>
    <property type="match status" value="1"/>
</dbReference>
<dbReference type="GO" id="GO:0005524">
    <property type="term" value="F:ATP binding"/>
    <property type="evidence" value="ECO:0007669"/>
    <property type="project" value="InterPro"/>
</dbReference>
<proteinExistence type="predicted"/>
<name>A0A9P4WVV2_9PLEO</name>
<organism evidence="3 4">
    <name type="scientific">Didymella heteroderae</name>
    <dbReference type="NCBI Taxonomy" id="1769908"/>
    <lineage>
        <taxon>Eukaryota</taxon>
        <taxon>Fungi</taxon>
        <taxon>Dikarya</taxon>
        <taxon>Ascomycota</taxon>
        <taxon>Pezizomycotina</taxon>
        <taxon>Dothideomycetes</taxon>
        <taxon>Pleosporomycetidae</taxon>
        <taxon>Pleosporales</taxon>
        <taxon>Pleosporineae</taxon>
        <taxon>Didymellaceae</taxon>
        <taxon>Didymella</taxon>
    </lineage>
</organism>
<dbReference type="InterPro" id="IPR027417">
    <property type="entry name" value="P-loop_NTPase"/>
</dbReference>
<dbReference type="GO" id="GO:0003677">
    <property type="term" value="F:DNA binding"/>
    <property type="evidence" value="ECO:0007669"/>
    <property type="project" value="TreeGrafter"/>
</dbReference>